<dbReference type="InterPro" id="IPR002502">
    <property type="entry name" value="Amidase_domain"/>
</dbReference>
<reference evidence="3" key="1">
    <citation type="journal article" date="2019" name="Int. J. Syst. Evol. Microbiol.">
        <title>The Global Catalogue of Microorganisms (GCM) 10K type strain sequencing project: providing services to taxonomists for standard genome sequencing and annotation.</title>
        <authorList>
            <consortium name="The Broad Institute Genomics Platform"/>
            <consortium name="The Broad Institute Genome Sequencing Center for Infectious Disease"/>
            <person name="Wu L."/>
            <person name="Ma J."/>
        </authorList>
    </citation>
    <scope>NUCLEOTIDE SEQUENCE [LARGE SCALE GENOMIC DNA]</scope>
    <source>
        <strain evidence="3">JCM 4816</strain>
    </source>
</reference>
<dbReference type="SUPFAM" id="SSF55846">
    <property type="entry name" value="N-acetylmuramoyl-L-alanine amidase-like"/>
    <property type="match status" value="1"/>
</dbReference>
<dbReference type="RefSeq" id="WP_345584114.1">
    <property type="nucleotide sequence ID" value="NZ_BAAAXF010000074.1"/>
</dbReference>
<accession>A0ABP6U8U6</accession>
<dbReference type="InterPro" id="IPR015510">
    <property type="entry name" value="PGRP"/>
</dbReference>
<evidence type="ECO:0000259" key="1">
    <source>
        <dbReference type="Pfam" id="PF01510"/>
    </source>
</evidence>
<name>A0ABP6U8U6_9ACTN</name>
<protein>
    <recommendedName>
        <fullName evidence="1">N-acetylmuramoyl-L-alanine amidase domain-containing protein</fullName>
    </recommendedName>
</protein>
<proteinExistence type="predicted"/>
<sequence>MVAADRVHEGRWSGTDGAAAHEGAGRLVTGAHNAGRNSGNVGIALLGTLTDTPAPAAARTTLVQLLADLVRRHSIGPLTHVSYRNPVSSATRTVPAISGHRDWAATLCPGTLHTDLPSIRREVAQLTR</sequence>
<dbReference type="Gene3D" id="3.40.80.10">
    <property type="entry name" value="Peptidoglycan recognition protein-like"/>
    <property type="match status" value="1"/>
</dbReference>
<dbReference type="Pfam" id="PF01510">
    <property type="entry name" value="Amidase_2"/>
    <property type="match status" value="1"/>
</dbReference>
<comment type="caution">
    <text evidence="2">The sequence shown here is derived from an EMBL/GenBank/DDBJ whole genome shotgun (WGS) entry which is preliminary data.</text>
</comment>
<dbReference type="InterPro" id="IPR036505">
    <property type="entry name" value="Amidase/PGRP_sf"/>
</dbReference>
<gene>
    <name evidence="2" type="ORF">GCM10019016_104440</name>
</gene>
<dbReference type="PANTHER" id="PTHR11022">
    <property type="entry name" value="PEPTIDOGLYCAN RECOGNITION PROTEIN"/>
    <property type="match status" value="1"/>
</dbReference>
<dbReference type="Proteomes" id="UP001501455">
    <property type="component" value="Unassembled WGS sequence"/>
</dbReference>
<evidence type="ECO:0000313" key="3">
    <source>
        <dbReference type="Proteomes" id="UP001501455"/>
    </source>
</evidence>
<dbReference type="CDD" id="cd06583">
    <property type="entry name" value="PGRP"/>
    <property type="match status" value="1"/>
</dbReference>
<organism evidence="2 3">
    <name type="scientific">Streptomyces prasinosporus</name>
    <dbReference type="NCBI Taxonomy" id="68256"/>
    <lineage>
        <taxon>Bacteria</taxon>
        <taxon>Bacillati</taxon>
        <taxon>Actinomycetota</taxon>
        <taxon>Actinomycetes</taxon>
        <taxon>Kitasatosporales</taxon>
        <taxon>Streptomycetaceae</taxon>
        <taxon>Streptomyces</taxon>
        <taxon>Streptomyces albogriseolus group</taxon>
    </lineage>
</organism>
<keyword evidence="3" id="KW-1185">Reference proteome</keyword>
<feature type="domain" description="N-acetylmuramoyl-L-alanine amidase" evidence="1">
    <location>
        <begin position="17"/>
        <end position="110"/>
    </location>
</feature>
<evidence type="ECO:0000313" key="2">
    <source>
        <dbReference type="EMBL" id="GAA3503334.1"/>
    </source>
</evidence>
<dbReference type="PANTHER" id="PTHR11022:SF41">
    <property type="entry name" value="PEPTIDOGLYCAN-RECOGNITION PROTEIN LC-RELATED"/>
    <property type="match status" value="1"/>
</dbReference>
<dbReference type="EMBL" id="BAAAXF010000074">
    <property type="protein sequence ID" value="GAA3503334.1"/>
    <property type="molecule type" value="Genomic_DNA"/>
</dbReference>